<dbReference type="AlphaFoldDB" id="A0A921NWP4"/>
<feature type="domain" description="Baseplate J-like central" evidence="1">
    <location>
        <begin position="135"/>
        <end position="207"/>
    </location>
</feature>
<dbReference type="Pfam" id="PF26078">
    <property type="entry name" value="Baseplate_J_M"/>
    <property type="match status" value="1"/>
</dbReference>
<dbReference type="InterPro" id="IPR052726">
    <property type="entry name" value="Phage_Baseplate_Hub"/>
</dbReference>
<dbReference type="OrthoDB" id="9793802at2"/>
<dbReference type="PIRSF" id="PIRSF020481">
    <property type="entry name" value="BAP"/>
    <property type="match status" value="1"/>
</dbReference>
<evidence type="ECO:0000259" key="1">
    <source>
        <dbReference type="Pfam" id="PF26078"/>
    </source>
</evidence>
<evidence type="ECO:0000313" key="3">
    <source>
        <dbReference type="Proteomes" id="UP000698242"/>
    </source>
</evidence>
<keyword evidence="3" id="KW-1185">Reference proteome</keyword>
<dbReference type="EMBL" id="APKE01000012">
    <property type="protein sequence ID" value="KAF0676736.1"/>
    <property type="molecule type" value="Genomic_DNA"/>
</dbReference>
<comment type="caution">
    <text evidence="2">The sequence shown here is derived from an EMBL/GenBank/DDBJ whole genome shotgun (WGS) entry which is preliminary data.</text>
</comment>
<protein>
    <submittedName>
        <fullName evidence="2">Bacteriophage protein</fullName>
    </submittedName>
</protein>
<dbReference type="InterPro" id="IPR014507">
    <property type="entry name" value="Baseplate_assembly_J_pred"/>
</dbReference>
<gene>
    <name evidence="2" type="ORF">PMES_00923</name>
</gene>
<dbReference type="InterPro" id="IPR058531">
    <property type="entry name" value="Baseplate_J_M"/>
</dbReference>
<reference evidence="2" key="1">
    <citation type="submission" date="2013-03" db="EMBL/GenBank/DDBJ databases">
        <title>Genome Sequence of the Profundibacterium mesophilum strain KAUST100406-0324T from Red Sea, a novel genus in the family Rhodobacteraceae.</title>
        <authorList>
            <person name="Essack M."/>
            <person name="Alam I."/>
            <person name="Lafi F."/>
            <person name="Alawi W."/>
            <person name="Kamanu F."/>
            <person name="Al-Suwailem A."/>
            <person name="Lee O.O."/>
            <person name="Xu Y."/>
            <person name="Bajic V."/>
            <person name="Qian P.-Y."/>
            <person name="Archer J."/>
        </authorList>
    </citation>
    <scope>NUCLEOTIDE SEQUENCE</scope>
    <source>
        <strain evidence="2">KAUST100406-0324</strain>
    </source>
</reference>
<dbReference type="PANTHER" id="PTHR35862:SF1">
    <property type="entry name" value="FELS-2 PROPHAGE PROTEIN"/>
    <property type="match status" value="1"/>
</dbReference>
<name>A0A921NWP4_9RHOB</name>
<organism evidence="2 3">
    <name type="scientific">Profundibacterium mesophilum KAUST100406-0324</name>
    <dbReference type="NCBI Taxonomy" id="1037889"/>
    <lineage>
        <taxon>Bacteria</taxon>
        <taxon>Pseudomonadati</taxon>
        <taxon>Pseudomonadota</taxon>
        <taxon>Alphaproteobacteria</taxon>
        <taxon>Rhodobacterales</taxon>
        <taxon>Roseobacteraceae</taxon>
        <taxon>Profundibacterium</taxon>
    </lineage>
</organism>
<dbReference type="RefSeq" id="WP_159964342.1">
    <property type="nucleotide sequence ID" value="NZ_APKE01000012.1"/>
</dbReference>
<accession>A0A921NWP4</accession>
<dbReference type="Proteomes" id="UP000698242">
    <property type="component" value="Unassembled WGS sequence"/>
</dbReference>
<dbReference type="PANTHER" id="PTHR35862">
    <property type="entry name" value="FELS-2 PROPHAGE PROTEIN"/>
    <property type="match status" value="1"/>
</dbReference>
<sequence>MSAYTQIALERLPAPQVIEQPDFELLLGEMRAAAIAAIPEMAETLALESEPASKLLRVCAYYRMLDRAEFNDGARASMLALSRGTDLDHLAAFWGVERLVIDPGDPGAAPPVPPQLESDDALRTRTQLALEGYSVAGPAGAYQFWALSASGAVRDAAVTSPQPGEVTVTVLAHAGDGTPDAATLAQVEAVLSADDIRPLTDRVTVAAPAVIAYGVEAELELMDGPDPELALATAAARTADYIDAQRRLGRDIARSGLFAALHIPDVVRAVRLISPAADVAVGPTEVAYAAQAAVIRHV</sequence>
<proteinExistence type="predicted"/>
<evidence type="ECO:0000313" key="2">
    <source>
        <dbReference type="EMBL" id="KAF0676736.1"/>
    </source>
</evidence>